<name>A0A0M9VRA0_9BASI</name>
<dbReference type="STRING" id="77020.A0A0M9VRA0"/>
<feature type="transmembrane region" description="Helical" evidence="10">
    <location>
        <begin position="981"/>
        <end position="1008"/>
    </location>
</feature>
<evidence type="ECO:0000256" key="2">
    <source>
        <dbReference type="ARBA" id="ARBA00009726"/>
    </source>
</evidence>
<proteinExistence type="inferred from homology"/>
<feature type="transmembrane region" description="Helical" evidence="10">
    <location>
        <begin position="464"/>
        <end position="496"/>
    </location>
</feature>
<feature type="region of interest" description="Disordered" evidence="9">
    <location>
        <begin position="882"/>
        <end position="916"/>
    </location>
</feature>
<dbReference type="FunFam" id="3.40.50.300:FF:000565">
    <property type="entry name" value="ABC bile acid transporter"/>
    <property type="match status" value="1"/>
</dbReference>
<evidence type="ECO:0000256" key="4">
    <source>
        <dbReference type="ARBA" id="ARBA00022692"/>
    </source>
</evidence>
<feature type="domain" description="ABC transmembrane type-1" evidence="12">
    <location>
        <begin position="274"/>
        <end position="533"/>
    </location>
</feature>
<dbReference type="SUPFAM" id="SSF52540">
    <property type="entry name" value="P-loop containing nucleoside triphosphate hydrolases"/>
    <property type="match status" value="2"/>
</dbReference>
<protein>
    <submittedName>
        <fullName evidence="13">Abc protein</fullName>
    </submittedName>
</protein>
<feature type="transmembrane region" description="Helical" evidence="10">
    <location>
        <begin position="366"/>
        <end position="390"/>
    </location>
</feature>
<dbReference type="GO" id="GO:0140359">
    <property type="term" value="F:ABC-type transporter activity"/>
    <property type="evidence" value="ECO:0007669"/>
    <property type="project" value="InterPro"/>
</dbReference>
<dbReference type="Pfam" id="PF00005">
    <property type="entry name" value="ABC_tran"/>
    <property type="match status" value="2"/>
</dbReference>
<keyword evidence="5" id="KW-0547">Nucleotide-binding</keyword>
<evidence type="ECO:0000256" key="5">
    <source>
        <dbReference type="ARBA" id="ARBA00022741"/>
    </source>
</evidence>
<gene>
    <name evidence="13" type="ORF">Malapachy_2971</name>
</gene>
<evidence type="ECO:0000256" key="3">
    <source>
        <dbReference type="ARBA" id="ARBA00022448"/>
    </source>
</evidence>
<feature type="transmembrane region" description="Helical" evidence="10">
    <location>
        <begin position="396"/>
        <end position="416"/>
    </location>
</feature>
<evidence type="ECO:0000256" key="1">
    <source>
        <dbReference type="ARBA" id="ARBA00004141"/>
    </source>
</evidence>
<dbReference type="CDD" id="cd18597">
    <property type="entry name" value="ABC_6TM_YOR1_D1_like"/>
    <property type="match status" value="1"/>
</dbReference>
<dbReference type="PANTHER" id="PTHR24223:SF456">
    <property type="entry name" value="MULTIDRUG RESISTANCE-ASSOCIATED PROTEIN LETHAL(2)03659"/>
    <property type="match status" value="1"/>
</dbReference>
<dbReference type="PROSITE" id="PS50893">
    <property type="entry name" value="ABC_TRANSPORTER_2"/>
    <property type="match status" value="2"/>
</dbReference>
<feature type="domain" description="ABC transmembrane type-1" evidence="12">
    <location>
        <begin position="942"/>
        <end position="1219"/>
    </location>
</feature>
<dbReference type="PANTHER" id="PTHR24223">
    <property type="entry name" value="ATP-BINDING CASSETTE SUB-FAMILY C"/>
    <property type="match status" value="1"/>
</dbReference>
<evidence type="ECO:0000256" key="9">
    <source>
        <dbReference type="SAM" id="MobiDB-lite"/>
    </source>
</evidence>
<feature type="domain" description="ABC transporter" evidence="11">
    <location>
        <begin position="1257"/>
        <end position="1523"/>
    </location>
</feature>
<comment type="caution">
    <text evidence="13">The sequence shown here is derived from an EMBL/GenBank/DDBJ whole genome shotgun (WGS) entry which is preliminary data.</text>
</comment>
<dbReference type="InterPro" id="IPR050173">
    <property type="entry name" value="ABC_transporter_C-like"/>
</dbReference>
<evidence type="ECO:0000313" key="13">
    <source>
        <dbReference type="EMBL" id="KOS16375.1"/>
    </source>
</evidence>
<feature type="transmembrane region" description="Helical" evidence="10">
    <location>
        <begin position="1078"/>
        <end position="1096"/>
    </location>
</feature>
<evidence type="ECO:0000259" key="11">
    <source>
        <dbReference type="PROSITE" id="PS50893"/>
    </source>
</evidence>
<dbReference type="SUPFAM" id="SSF90123">
    <property type="entry name" value="ABC transporter transmembrane region"/>
    <property type="match status" value="2"/>
</dbReference>
<dbReference type="VEuPathDB" id="FungiDB:Malapachy_2971"/>
<dbReference type="CDD" id="cd18606">
    <property type="entry name" value="ABC_6TM_YOR1_D2_like"/>
    <property type="match status" value="1"/>
</dbReference>
<dbReference type="GO" id="GO:0016020">
    <property type="term" value="C:membrane"/>
    <property type="evidence" value="ECO:0007669"/>
    <property type="project" value="UniProtKB-SubCell"/>
</dbReference>
<evidence type="ECO:0000256" key="7">
    <source>
        <dbReference type="ARBA" id="ARBA00022989"/>
    </source>
</evidence>
<dbReference type="FunFam" id="1.20.1560.10:FF:000010">
    <property type="entry name" value="Multidrug resistance-associated ABC transporter"/>
    <property type="match status" value="1"/>
</dbReference>
<evidence type="ECO:0000256" key="10">
    <source>
        <dbReference type="SAM" id="Phobius"/>
    </source>
</evidence>
<dbReference type="PROSITE" id="PS00211">
    <property type="entry name" value="ABC_TRANSPORTER_1"/>
    <property type="match status" value="2"/>
</dbReference>
<evidence type="ECO:0000256" key="8">
    <source>
        <dbReference type="ARBA" id="ARBA00023136"/>
    </source>
</evidence>
<organism evidence="13 14">
    <name type="scientific">Malassezia pachydermatis</name>
    <dbReference type="NCBI Taxonomy" id="77020"/>
    <lineage>
        <taxon>Eukaryota</taxon>
        <taxon>Fungi</taxon>
        <taxon>Dikarya</taxon>
        <taxon>Basidiomycota</taxon>
        <taxon>Ustilaginomycotina</taxon>
        <taxon>Malasseziomycetes</taxon>
        <taxon>Malasseziales</taxon>
        <taxon>Malasseziaceae</taxon>
        <taxon>Malassezia</taxon>
    </lineage>
</organism>
<dbReference type="CDD" id="cd03250">
    <property type="entry name" value="ABCC_MRP_domain1"/>
    <property type="match status" value="1"/>
</dbReference>
<evidence type="ECO:0000256" key="6">
    <source>
        <dbReference type="ARBA" id="ARBA00022840"/>
    </source>
</evidence>
<feature type="compositionally biased region" description="Basic and acidic residues" evidence="9">
    <location>
        <begin position="49"/>
        <end position="59"/>
    </location>
</feature>
<dbReference type="FunFam" id="3.40.50.300:FF:000997">
    <property type="entry name" value="Multidrug resistance-associated protein 1"/>
    <property type="match status" value="1"/>
</dbReference>
<dbReference type="InterPro" id="IPR017871">
    <property type="entry name" value="ABC_transporter-like_CS"/>
</dbReference>
<keyword evidence="8 10" id="KW-0472">Membrane</keyword>
<dbReference type="RefSeq" id="XP_017994007.1">
    <property type="nucleotide sequence ID" value="XM_018137453.1"/>
</dbReference>
<dbReference type="OrthoDB" id="6500128at2759"/>
<dbReference type="InterPro" id="IPR027417">
    <property type="entry name" value="P-loop_NTPase"/>
</dbReference>
<dbReference type="Gene3D" id="1.20.1560.10">
    <property type="entry name" value="ABC transporter type 1, transmembrane domain"/>
    <property type="match status" value="2"/>
</dbReference>
<dbReference type="InterPro" id="IPR003593">
    <property type="entry name" value="AAA+_ATPase"/>
</dbReference>
<dbReference type="InterPro" id="IPR003439">
    <property type="entry name" value="ABC_transporter-like_ATP-bd"/>
</dbReference>
<accession>A0A0M9VRA0</accession>
<dbReference type="Gene3D" id="3.40.50.300">
    <property type="entry name" value="P-loop containing nucleotide triphosphate hydrolases"/>
    <property type="match status" value="2"/>
</dbReference>
<evidence type="ECO:0000313" key="14">
    <source>
        <dbReference type="Proteomes" id="UP000037751"/>
    </source>
</evidence>
<dbReference type="EMBL" id="LGAV01000001">
    <property type="protein sequence ID" value="KOS16375.1"/>
    <property type="molecule type" value="Genomic_DNA"/>
</dbReference>
<dbReference type="GO" id="GO:0016887">
    <property type="term" value="F:ATP hydrolysis activity"/>
    <property type="evidence" value="ECO:0007669"/>
    <property type="project" value="InterPro"/>
</dbReference>
<dbReference type="SMART" id="SM00382">
    <property type="entry name" value="AAA"/>
    <property type="match status" value="2"/>
</dbReference>
<reference evidence="13 14" key="1">
    <citation type="submission" date="2015-07" db="EMBL/GenBank/DDBJ databases">
        <title>Draft Genome Sequence of Malassezia furfur CBS1878 and Malassezia pachydermatis CBS1879.</title>
        <authorList>
            <person name="Triana S."/>
            <person name="Ohm R."/>
            <person name="Gonzalez A."/>
            <person name="DeCock H."/>
            <person name="Restrepo S."/>
            <person name="Celis A."/>
        </authorList>
    </citation>
    <scope>NUCLEOTIDE SEQUENCE [LARGE SCALE GENOMIC DNA]</scope>
    <source>
        <strain evidence="13 14">CBS 1879</strain>
    </source>
</reference>
<dbReference type="InterPro" id="IPR036640">
    <property type="entry name" value="ABC1_TM_sf"/>
</dbReference>
<dbReference type="Pfam" id="PF00664">
    <property type="entry name" value="ABC_membrane"/>
    <property type="match status" value="2"/>
</dbReference>
<keyword evidence="3" id="KW-0813">Transport</keyword>
<keyword evidence="4 10" id="KW-0812">Transmembrane</keyword>
<keyword evidence="14" id="KW-1185">Reference proteome</keyword>
<dbReference type="GO" id="GO:0005524">
    <property type="term" value="F:ATP binding"/>
    <property type="evidence" value="ECO:0007669"/>
    <property type="project" value="UniProtKB-KW"/>
</dbReference>
<feature type="domain" description="ABC transporter" evidence="11">
    <location>
        <begin position="641"/>
        <end position="870"/>
    </location>
</feature>
<dbReference type="CDD" id="cd03244">
    <property type="entry name" value="ABCC_MRP_domain2"/>
    <property type="match status" value="1"/>
</dbReference>
<feature type="transmembrane region" description="Helical" evidence="10">
    <location>
        <begin position="289"/>
        <end position="308"/>
    </location>
</feature>
<dbReference type="InterPro" id="IPR011527">
    <property type="entry name" value="ABC1_TM_dom"/>
</dbReference>
<feature type="transmembrane region" description="Helical" evidence="10">
    <location>
        <begin position="314"/>
        <end position="333"/>
    </location>
</feature>
<keyword evidence="7 10" id="KW-1133">Transmembrane helix</keyword>
<feature type="region of interest" description="Disordered" evidence="9">
    <location>
        <begin position="1"/>
        <end position="59"/>
    </location>
</feature>
<comment type="subcellular location">
    <subcellularLocation>
        <location evidence="1">Membrane</location>
        <topology evidence="1">Multi-pass membrane protein</topology>
    </subcellularLocation>
</comment>
<feature type="transmembrane region" description="Helical" evidence="10">
    <location>
        <begin position="508"/>
        <end position="532"/>
    </location>
</feature>
<dbReference type="PROSITE" id="PS50929">
    <property type="entry name" value="ABC_TM1F"/>
    <property type="match status" value="2"/>
</dbReference>
<sequence>MSKVGEPVGEKLRGSLDTPPDSGQMYDPTDFGPIDEENGVPMHPKQTQHKGDYNTKLEDRTGNQKFGVRVREHWWQFWRFKNPPPPPPDSIDDADLLPLGKANIFSDYTYHWITPMLLLGYRRPLEATDLWAMDGPRKAEVLSTRLVERWEARVAKAEAYNAKIVSGEVKVKSSLRRKWRKQAKKEMANNMGGEATLEERMHAKETIWQMPDFNMLKGSDITPELKRMKELAGEAKSGHKRADLFWACFDIFWPHLLEAFTAKLLADTAQMTSALVIESLIKAIMENKVGLGCGYAVVMFVMLVIGNLLSNRFFYKSLYVGVFCRAALVSGIFRRALNMQGRDRSTGKLVNHISTDVSRIDFGAQWWLLAFTAPIEVIVCLIILLTRFGVSCLSGFALIVVVMPMQMLYMMHLFTLRKKSMFWTDRRARRTQEVLSGMRIVKLFSYESNFVNLISKLRKGELKYVLYLAIARAGLMASAVGLPLLASVLAVVTYYFAHDRQLHVEKVFPAITLFNLLRLPLMFMPFGLSVIADGYNSFLRLRDVFYAEQHDTSLNADPSSAYGLKIDNATFVWEGVDEDDTLKPVNNGKEKKSKAKKAKYIRMWKALRRNRKSTKAPNKFTKIFRRKKKGASGAEVTETVVVDETTTKPNEKKENESDAGFELQDLSLAVKRGELCAIIGPVGSGKSSLLLGAIGEMACKEGSVTWSSKRVAYCSQSAWIQNATLRDNIVFGQPWDEVRYWDCVKRAELYSDLAMLQGGDMTEIGERGVTLSGGQKQRVNIARALYFNADVVCLDDPLSAVDAHVGKALFNNAILPLKEEGKTILLVTHAIQYLPQCDRIVLMEDGRIDETGSYEELMKLGGNFYNTMMNYGMLKDEEEDAEELAAEAEDAKAPPKEYNLSELSKPGQGKTMESEERNTGAVDGTVWLSYLHAGKSLWIVPLVLLSGACMQASTNLSSYWVVWWQKWYVSHVSSLGIEVGIYVLLGILQLIFNFVMDVALGLLTFFASRALHDRAMKRVIYSPMWWFDTTPLGRIMNRFGKDIDVLDNQLSNLIRQCASTVLSILGAAIMIIVFTYYFVIVVVFVFVVAYIAASFYRSSAREFKRIDALLRSTLYSHFAESLSGLTTIRAYHESDRFLHDNYKYMDLQNRAYFLTVTNQRWLGLRLDFMGSVCVLITALLCAAQVGTITPATAGVALSQVVTVAQTLGFLTRQLTELENEMNSAERLVFYANELEQEPAQQIPDSKPPESWPQHGQVELRNVWLRYRPGLPNVLKGVDFIVQGGEKVGIVGRTGAGKSSILTVLLRLSEATEGSVLIDGVDVSKIGLEDLRRSIAILPQEPLLFSGTLRSNLDPFDRFDDARLWDAMHRSYLTSASSTESQPATEAVTPVVTADGTVLESSTPAAASKALTRLTLDSIIDEEGANLSVGQRSLVSLARALVKNSKIILLDEATASVDLDTDAKIQRTIRTEFADRTLLCIAHRLSTIIGYDKIIVMDDGKVAEFGSPLDLFDTQDSIFRGMCERSSIKREEVVTARAHQ</sequence>
<dbReference type="Proteomes" id="UP000037751">
    <property type="component" value="Unassembled WGS sequence"/>
</dbReference>
<dbReference type="GeneID" id="28729329"/>
<comment type="similarity">
    <text evidence="2">Belongs to the ABC transporter superfamily. ABCC family. Conjugate transporter (TC 3.A.1.208) subfamily.</text>
</comment>
<keyword evidence="6" id="KW-0067">ATP-binding</keyword>
<evidence type="ECO:0000259" key="12">
    <source>
        <dbReference type="PROSITE" id="PS50929"/>
    </source>
</evidence>